<evidence type="ECO:0000256" key="2">
    <source>
        <dbReference type="ARBA" id="ARBA00022606"/>
    </source>
</evidence>
<proteinExistence type="predicted"/>
<dbReference type="Pfam" id="PF13853">
    <property type="entry name" value="7tm_4"/>
    <property type="match status" value="1"/>
</dbReference>
<dbReference type="RefSeq" id="XP_020823425.1">
    <property type="nucleotide sequence ID" value="XM_020967766.1"/>
</dbReference>
<gene>
    <name evidence="11" type="primary">LOC110195132</name>
</gene>
<accession>A0A6P5IMZ3</accession>
<keyword evidence="2" id="KW-0716">Sensory transduction</keyword>
<dbReference type="KEGG" id="pcw:110195132"/>
<evidence type="ECO:0000313" key="10">
    <source>
        <dbReference type="Proteomes" id="UP000515140"/>
    </source>
</evidence>
<evidence type="ECO:0000256" key="4">
    <source>
        <dbReference type="ARBA" id="ARBA00022725"/>
    </source>
</evidence>
<feature type="transmembrane region" description="Helical" evidence="8">
    <location>
        <begin position="262"/>
        <end position="282"/>
    </location>
</feature>
<dbReference type="InterPro" id="IPR017452">
    <property type="entry name" value="GPCR_Rhodpsn_7TM"/>
</dbReference>
<dbReference type="PANTHER" id="PTHR26450">
    <property type="entry name" value="OLFACTORY RECEPTOR 56B1-RELATED"/>
    <property type="match status" value="1"/>
</dbReference>
<dbReference type="InterPro" id="IPR050402">
    <property type="entry name" value="OR51/52/56-like"/>
</dbReference>
<evidence type="ECO:0000259" key="9">
    <source>
        <dbReference type="PROSITE" id="PS50262"/>
    </source>
</evidence>
<dbReference type="PANTHER" id="PTHR26450:SF87">
    <property type="entry name" value="OLFACTORY RECEPTOR 51F2"/>
    <property type="match status" value="1"/>
</dbReference>
<protein>
    <submittedName>
        <fullName evidence="11">Olfactory receptor 51L1-like</fullName>
    </submittedName>
</protein>
<dbReference type="Gene3D" id="1.20.1070.10">
    <property type="entry name" value="Rhodopsin 7-helix transmembrane proteins"/>
    <property type="match status" value="1"/>
</dbReference>
<feature type="transmembrane region" description="Helical" evidence="8">
    <location>
        <begin position="61"/>
        <end position="86"/>
    </location>
</feature>
<feature type="domain" description="G-protein coupled receptors family 1 profile" evidence="9">
    <location>
        <begin position="41"/>
        <end position="280"/>
    </location>
</feature>
<evidence type="ECO:0000256" key="7">
    <source>
        <dbReference type="ARBA" id="ARBA00023224"/>
    </source>
</evidence>
<evidence type="ECO:0000256" key="6">
    <source>
        <dbReference type="ARBA" id="ARBA00023136"/>
    </source>
</evidence>
<feature type="transmembrane region" description="Helical" evidence="8">
    <location>
        <begin position="98"/>
        <end position="118"/>
    </location>
</feature>
<evidence type="ECO:0000256" key="1">
    <source>
        <dbReference type="ARBA" id="ARBA00004141"/>
    </source>
</evidence>
<dbReference type="AlphaFoldDB" id="A0A6P5IMZ3"/>
<dbReference type="Proteomes" id="UP000515140">
    <property type="component" value="Unplaced"/>
</dbReference>
<sequence length="312" mass="33826">MSTHNHTRSDVLTFLLPSLPGPGGPGLLAILGLTYGTTFLGNGLILLTICANTYLHQPQFLLLALLATTDLGFALCMLPTILDALWLPVPTISRDVCLLQICCLYAVFSGQSSVLLAMALDRWLAVCHPLYYLAFFTPSRLAWSSLAFIFRATIPLLPTPLLISSCSAHNLSLPFCFPTEVLQFSCGGFSWTYTAVSMLATASVDIVLITISYCLVFWEVMKRISSVRQHKALRTFTAHLCALLAFYAPLFTSALFPDSLLGSLASFGLLASPALHPLVYGIQSHQLRRGLLGVLGCPSTSRVAPRPKGPHP</sequence>
<name>A0A6P5IMZ3_PHACI</name>
<reference evidence="11" key="1">
    <citation type="submission" date="2025-08" db="UniProtKB">
        <authorList>
            <consortium name="RefSeq"/>
        </authorList>
    </citation>
    <scope>IDENTIFICATION</scope>
    <source>
        <tissue evidence="11">Spleen</tissue>
    </source>
</reference>
<evidence type="ECO:0000256" key="5">
    <source>
        <dbReference type="ARBA" id="ARBA00022989"/>
    </source>
</evidence>
<dbReference type="InterPro" id="IPR000725">
    <property type="entry name" value="Olfact_rcpt"/>
</dbReference>
<dbReference type="PRINTS" id="PR00237">
    <property type="entry name" value="GPCRRHODOPSN"/>
</dbReference>
<keyword evidence="5 8" id="KW-1133">Transmembrane helix</keyword>
<evidence type="ECO:0000256" key="8">
    <source>
        <dbReference type="SAM" id="Phobius"/>
    </source>
</evidence>
<keyword evidence="4" id="KW-0552">Olfaction</keyword>
<dbReference type="GO" id="GO:0005886">
    <property type="term" value="C:plasma membrane"/>
    <property type="evidence" value="ECO:0007669"/>
    <property type="project" value="TreeGrafter"/>
</dbReference>
<feature type="transmembrane region" description="Helical" evidence="8">
    <location>
        <begin position="130"/>
        <end position="150"/>
    </location>
</feature>
<evidence type="ECO:0000256" key="3">
    <source>
        <dbReference type="ARBA" id="ARBA00022692"/>
    </source>
</evidence>
<dbReference type="InterPro" id="IPR000276">
    <property type="entry name" value="GPCR_Rhodpsn"/>
</dbReference>
<keyword evidence="6 8" id="KW-0472">Membrane</keyword>
<organism evidence="10 11">
    <name type="scientific">Phascolarctos cinereus</name>
    <name type="common">Koala</name>
    <dbReference type="NCBI Taxonomy" id="38626"/>
    <lineage>
        <taxon>Eukaryota</taxon>
        <taxon>Metazoa</taxon>
        <taxon>Chordata</taxon>
        <taxon>Craniata</taxon>
        <taxon>Vertebrata</taxon>
        <taxon>Euteleostomi</taxon>
        <taxon>Mammalia</taxon>
        <taxon>Metatheria</taxon>
        <taxon>Diprotodontia</taxon>
        <taxon>Phascolarctidae</taxon>
        <taxon>Phascolarctos</taxon>
    </lineage>
</organism>
<dbReference type="GO" id="GO:0004930">
    <property type="term" value="F:G protein-coupled receptor activity"/>
    <property type="evidence" value="ECO:0007669"/>
    <property type="project" value="InterPro"/>
</dbReference>
<feature type="transmembrane region" description="Helical" evidence="8">
    <location>
        <begin position="191"/>
        <end position="216"/>
    </location>
</feature>
<dbReference type="GeneID" id="110195132"/>
<dbReference type="SUPFAM" id="SSF81321">
    <property type="entry name" value="Family A G protein-coupled receptor-like"/>
    <property type="match status" value="1"/>
</dbReference>
<evidence type="ECO:0000313" key="11">
    <source>
        <dbReference type="RefSeq" id="XP_020823425.1"/>
    </source>
</evidence>
<dbReference type="InParanoid" id="A0A6P5IMZ3"/>
<keyword evidence="7" id="KW-0807">Transducer</keyword>
<comment type="subcellular location">
    <subcellularLocation>
        <location evidence="1">Membrane</location>
        <topology evidence="1">Multi-pass membrane protein</topology>
    </subcellularLocation>
</comment>
<dbReference type="PROSITE" id="PS50262">
    <property type="entry name" value="G_PROTEIN_RECEP_F1_2"/>
    <property type="match status" value="1"/>
</dbReference>
<feature type="transmembrane region" description="Helical" evidence="8">
    <location>
        <begin position="26"/>
        <end position="49"/>
    </location>
</feature>
<keyword evidence="3 8" id="KW-0812">Transmembrane</keyword>
<feature type="transmembrane region" description="Helical" evidence="8">
    <location>
        <begin position="236"/>
        <end position="256"/>
    </location>
</feature>
<dbReference type="GO" id="GO:0004984">
    <property type="term" value="F:olfactory receptor activity"/>
    <property type="evidence" value="ECO:0007669"/>
    <property type="project" value="InterPro"/>
</dbReference>
<keyword evidence="10" id="KW-1185">Reference proteome</keyword>